<reference evidence="1 2" key="2">
    <citation type="submission" date="2018-12" db="EMBL/GenBank/DDBJ databases">
        <title>Simiduia agarivorans gen. nov., sp. nov., a marine, agarolytic bacterium isolated from shallow coastal water from Keelung, Taiwan.</title>
        <authorList>
            <person name="Shieh W.Y."/>
        </authorList>
    </citation>
    <scope>NUCLEOTIDE SEQUENCE [LARGE SCALE GENOMIC DNA]</scope>
    <source>
        <strain evidence="1 2">GTF-13</strain>
    </source>
</reference>
<name>A0A3P3VTP6_9GAMM</name>
<protein>
    <submittedName>
        <fullName evidence="1">Uncharacterized protein</fullName>
    </submittedName>
</protein>
<dbReference type="AlphaFoldDB" id="A0A3P3VTP6"/>
<dbReference type="Proteomes" id="UP000280792">
    <property type="component" value="Unassembled WGS sequence"/>
</dbReference>
<keyword evidence="2" id="KW-1185">Reference proteome</keyword>
<reference evidence="1 2" key="1">
    <citation type="submission" date="2018-08" db="EMBL/GenBank/DDBJ databases">
        <authorList>
            <person name="Khan S.A."/>
        </authorList>
    </citation>
    <scope>NUCLEOTIDE SEQUENCE [LARGE SCALE GENOMIC DNA]</scope>
    <source>
        <strain evidence="1 2">GTF-13</strain>
    </source>
</reference>
<proteinExistence type="predicted"/>
<organism evidence="1 2">
    <name type="scientific">Aestuariirhabdus litorea</name>
    <dbReference type="NCBI Taxonomy" id="2528527"/>
    <lineage>
        <taxon>Bacteria</taxon>
        <taxon>Pseudomonadati</taxon>
        <taxon>Pseudomonadota</taxon>
        <taxon>Gammaproteobacteria</taxon>
        <taxon>Oceanospirillales</taxon>
        <taxon>Aestuariirhabdaceae</taxon>
        <taxon>Aestuariirhabdus</taxon>
    </lineage>
</organism>
<evidence type="ECO:0000313" key="1">
    <source>
        <dbReference type="EMBL" id="RRJ85046.1"/>
    </source>
</evidence>
<evidence type="ECO:0000313" key="2">
    <source>
        <dbReference type="Proteomes" id="UP000280792"/>
    </source>
</evidence>
<accession>A0A3P3VTP6</accession>
<gene>
    <name evidence="1" type="ORF">D0544_08200</name>
</gene>
<dbReference type="EMBL" id="QWEZ01000001">
    <property type="protein sequence ID" value="RRJ85046.1"/>
    <property type="molecule type" value="Genomic_DNA"/>
</dbReference>
<sequence length="136" mass="15427">MLGVPIFASDRVAIKCNDLQYQLEQQLLKKQQLDSQIASALEQGVSGESLLLMQDQAKQLAQPESVDMRSVVLLSAPIGQGEDHYSAYFNLCKITRSERGYDASMRCDTVFDNECRYFYGDPFRISHDTPLRVNEE</sequence>
<comment type="caution">
    <text evidence="1">The sequence shown here is derived from an EMBL/GenBank/DDBJ whole genome shotgun (WGS) entry which is preliminary data.</text>
</comment>